<dbReference type="InterPro" id="IPR004087">
    <property type="entry name" value="KH_dom"/>
</dbReference>
<feature type="binding site" evidence="5">
    <location>
        <position position="492"/>
    </location>
    <ligand>
        <name>Mg(2+)</name>
        <dbReference type="ChEBI" id="CHEBI:18420"/>
    </ligand>
</feature>
<dbReference type="PANTHER" id="PTHR11252:SF0">
    <property type="entry name" value="POLYRIBONUCLEOTIDE NUCLEOTIDYLTRANSFERASE 1, MITOCHONDRIAL"/>
    <property type="match status" value="1"/>
</dbReference>
<dbReference type="InterPro" id="IPR036345">
    <property type="entry name" value="ExoRNase_PH_dom2_sf"/>
</dbReference>
<feature type="binding site" evidence="5">
    <location>
        <position position="486"/>
    </location>
    <ligand>
        <name>Mg(2+)</name>
        <dbReference type="ChEBI" id="CHEBI:18420"/>
    </ligand>
</feature>
<dbReference type="GO" id="GO:0004654">
    <property type="term" value="F:polyribonucleotide nucleotidyltransferase activity"/>
    <property type="evidence" value="ECO:0007669"/>
    <property type="project" value="UniProtKB-UniRule"/>
</dbReference>
<comment type="cofactor">
    <cofactor evidence="5">
        <name>Mg(2+)</name>
        <dbReference type="ChEBI" id="CHEBI:18420"/>
    </cofactor>
</comment>
<dbReference type="InterPro" id="IPR003029">
    <property type="entry name" value="S1_domain"/>
</dbReference>
<gene>
    <name evidence="5" type="primary">pnp</name>
    <name evidence="8" type="ORF">COT03_00995</name>
</gene>
<dbReference type="SUPFAM" id="SSF46915">
    <property type="entry name" value="Polynucleotide phosphorylase/guanosine pentaphosphate synthase (PNPase/GPSI), domain 3"/>
    <property type="match status" value="1"/>
</dbReference>
<evidence type="ECO:0000256" key="5">
    <source>
        <dbReference type="HAMAP-Rule" id="MF_01595"/>
    </source>
</evidence>
<dbReference type="AlphaFoldDB" id="A0A2M6YRT5"/>
<evidence type="ECO:0000256" key="3">
    <source>
        <dbReference type="ARBA" id="ARBA00022695"/>
    </source>
</evidence>
<keyword evidence="2 5" id="KW-0808">Transferase</keyword>
<dbReference type="InterPro" id="IPR012340">
    <property type="entry name" value="NA-bd_OB-fold"/>
</dbReference>
<name>A0A2M6YRT5_9BACT</name>
<dbReference type="GO" id="GO:0000175">
    <property type="term" value="F:3'-5'-RNA exonuclease activity"/>
    <property type="evidence" value="ECO:0007669"/>
    <property type="project" value="TreeGrafter"/>
</dbReference>
<dbReference type="InterPro" id="IPR001247">
    <property type="entry name" value="ExoRNase_PH_dom1"/>
</dbReference>
<reference evidence="9" key="1">
    <citation type="submission" date="2017-09" db="EMBL/GenBank/DDBJ databases">
        <title>Depth-based differentiation of microbial function through sediment-hosted aquifers and enrichment of novel symbionts in the deep terrestrial subsurface.</title>
        <authorList>
            <person name="Probst A.J."/>
            <person name="Ladd B."/>
            <person name="Jarett J.K."/>
            <person name="Geller-Mcgrath D.E."/>
            <person name="Sieber C.M.K."/>
            <person name="Emerson J.B."/>
            <person name="Anantharaman K."/>
            <person name="Thomas B.C."/>
            <person name="Malmstrom R."/>
            <person name="Stieglmeier M."/>
            <person name="Klingl A."/>
            <person name="Woyke T."/>
            <person name="Ryan C.M."/>
            <person name="Banfield J.F."/>
        </authorList>
    </citation>
    <scope>NUCLEOTIDE SEQUENCE [LARGE SCALE GENOMIC DNA]</scope>
</reference>
<dbReference type="GO" id="GO:0000287">
    <property type="term" value="F:magnesium ion binding"/>
    <property type="evidence" value="ECO:0007669"/>
    <property type="project" value="UniProtKB-UniRule"/>
</dbReference>
<dbReference type="Gene3D" id="2.40.50.140">
    <property type="entry name" value="Nucleic acid-binding proteins"/>
    <property type="match status" value="1"/>
</dbReference>
<evidence type="ECO:0000313" key="9">
    <source>
        <dbReference type="Proteomes" id="UP000229502"/>
    </source>
</evidence>
<keyword evidence="5" id="KW-0963">Cytoplasm</keyword>
<feature type="domain" description="S1 motif" evidence="7">
    <location>
        <begin position="622"/>
        <end position="690"/>
    </location>
</feature>
<dbReference type="InterPro" id="IPR036612">
    <property type="entry name" value="KH_dom_type_1_sf"/>
</dbReference>
<dbReference type="PANTHER" id="PTHR11252">
    <property type="entry name" value="POLYRIBONUCLEOTIDE NUCLEOTIDYLTRANSFERASE"/>
    <property type="match status" value="1"/>
</dbReference>
<dbReference type="EC" id="2.7.7.8" evidence="5"/>
<evidence type="ECO:0000256" key="6">
    <source>
        <dbReference type="SAM" id="MobiDB-lite"/>
    </source>
</evidence>
<dbReference type="Pfam" id="PF00013">
    <property type="entry name" value="KH_1"/>
    <property type="match status" value="1"/>
</dbReference>
<dbReference type="Gene3D" id="3.30.1370.10">
    <property type="entry name" value="K Homology domain, type 1"/>
    <property type="match status" value="1"/>
</dbReference>
<dbReference type="Gene3D" id="3.30.230.70">
    <property type="entry name" value="GHMP Kinase, N-terminal domain"/>
    <property type="match status" value="2"/>
</dbReference>
<keyword evidence="3 5" id="KW-0548">Nucleotidyltransferase</keyword>
<dbReference type="Pfam" id="PF03725">
    <property type="entry name" value="RNase_PH_C"/>
    <property type="match status" value="1"/>
</dbReference>
<dbReference type="InterPro" id="IPR004088">
    <property type="entry name" value="KH_dom_type_1"/>
</dbReference>
<dbReference type="GO" id="GO:0005829">
    <property type="term" value="C:cytosol"/>
    <property type="evidence" value="ECO:0007669"/>
    <property type="project" value="TreeGrafter"/>
</dbReference>
<dbReference type="SUPFAM" id="SSF55666">
    <property type="entry name" value="Ribonuclease PH domain 2-like"/>
    <property type="match status" value="2"/>
</dbReference>
<comment type="function">
    <text evidence="5">Involved in mRNA degradation. Catalyzes the phosphorolysis of single-stranded polyribonucleotides processively in the 3'- to 5'-direction.</text>
</comment>
<protein>
    <recommendedName>
        <fullName evidence="5">Polyribonucleotide nucleotidyltransferase</fullName>
        <ecNumber evidence="5">2.7.7.8</ecNumber>
    </recommendedName>
    <alternativeName>
        <fullName evidence="5">Polynucleotide phosphorylase</fullName>
        <shortName evidence="5">PNPase</shortName>
    </alternativeName>
</protein>
<dbReference type="GO" id="GO:0006402">
    <property type="term" value="P:mRNA catabolic process"/>
    <property type="evidence" value="ECO:0007669"/>
    <property type="project" value="UniProtKB-UniRule"/>
</dbReference>
<evidence type="ECO:0000256" key="1">
    <source>
        <dbReference type="ARBA" id="ARBA00007404"/>
    </source>
</evidence>
<dbReference type="InterPro" id="IPR015847">
    <property type="entry name" value="ExoRNase_PH_dom2"/>
</dbReference>
<dbReference type="GO" id="GO:0003729">
    <property type="term" value="F:mRNA binding"/>
    <property type="evidence" value="ECO:0007669"/>
    <property type="project" value="UniProtKB-ARBA"/>
</dbReference>
<dbReference type="InterPro" id="IPR020568">
    <property type="entry name" value="Ribosomal_Su5_D2-typ_SF"/>
</dbReference>
<dbReference type="CDD" id="cd11364">
    <property type="entry name" value="RNase_PH_PNPase_2"/>
    <property type="match status" value="1"/>
</dbReference>
<dbReference type="InterPro" id="IPR027408">
    <property type="entry name" value="PNPase/RNase_PH_dom_sf"/>
</dbReference>
<evidence type="ECO:0000256" key="2">
    <source>
        <dbReference type="ARBA" id="ARBA00022679"/>
    </source>
</evidence>
<dbReference type="Pfam" id="PF01138">
    <property type="entry name" value="RNase_PH"/>
    <property type="match status" value="2"/>
</dbReference>
<dbReference type="PIRSF" id="PIRSF005499">
    <property type="entry name" value="PNPase"/>
    <property type="match status" value="1"/>
</dbReference>
<dbReference type="NCBIfam" id="TIGR03591">
    <property type="entry name" value="polynuc_phos"/>
    <property type="match status" value="1"/>
</dbReference>
<evidence type="ECO:0000256" key="4">
    <source>
        <dbReference type="ARBA" id="ARBA00022884"/>
    </source>
</evidence>
<dbReference type="FunFam" id="2.40.50.140:FF:000051">
    <property type="entry name" value="RNA-binding transcriptional accessory protein"/>
    <property type="match status" value="1"/>
</dbReference>
<dbReference type="SUPFAM" id="SSF54211">
    <property type="entry name" value="Ribosomal protein S5 domain 2-like"/>
    <property type="match status" value="2"/>
</dbReference>
<keyword evidence="5" id="KW-0479">Metal-binding</keyword>
<dbReference type="Proteomes" id="UP000229502">
    <property type="component" value="Unassembled WGS sequence"/>
</dbReference>
<dbReference type="SUPFAM" id="SSF50249">
    <property type="entry name" value="Nucleic acid-binding proteins"/>
    <property type="match status" value="1"/>
</dbReference>
<keyword evidence="4 5" id="KW-0694">RNA-binding</keyword>
<keyword evidence="5" id="KW-0460">Magnesium</keyword>
<comment type="similarity">
    <text evidence="1 5">Belongs to the polyribonucleotide nucleotidyltransferase family.</text>
</comment>
<dbReference type="SMART" id="SM00322">
    <property type="entry name" value="KH"/>
    <property type="match status" value="1"/>
</dbReference>
<comment type="caution">
    <text evidence="8">The sequence shown here is derived from an EMBL/GenBank/DDBJ whole genome shotgun (WGS) entry which is preliminary data.</text>
</comment>
<dbReference type="PROSITE" id="PS50084">
    <property type="entry name" value="KH_TYPE_1"/>
    <property type="match status" value="1"/>
</dbReference>
<comment type="catalytic activity">
    <reaction evidence="5">
        <text>RNA(n+1) + phosphate = RNA(n) + a ribonucleoside 5'-diphosphate</text>
        <dbReference type="Rhea" id="RHEA:22096"/>
        <dbReference type="Rhea" id="RHEA-COMP:14527"/>
        <dbReference type="Rhea" id="RHEA-COMP:17342"/>
        <dbReference type="ChEBI" id="CHEBI:43474"/>
        <dbReference type="ChEBI" id="CHEBI:57930"/>
        <dbReference type="ChEBI" id="CHEBI:140395"/>
        <dbReference type="EC" id="2.7.7.8"/>
    </reaction>
</comment>
<dbReference type="GO" id="GO:0006396">
    <property type="term" value="P:RNA processing"/>
    <property type="evidence" value="ECO:0007669"/>
    <property type="project" value="InterPro"/>
</dbReference>
<dbReference type="CDD" id="cd02393">
    <property type="entry name" value="KH-I_PNPase"/>
    <property type="match status" value="1"/>
</dbReference>
<feature type="region of interest" description="Disordered" evidence="6">
    <location>
        <begin position="692"/>
        <end position="730"/>
    </location>
</feature>
<dbReference type="PROSITE" id="PS50126">
    <property type="entry name" value="S1"/>
    <property type="match status" value="1"/>
</dbReference>
<dbReference type="NCBIfam" id="NF008805">
    <property type="entry name" value="PRK11824.1"/>
    <property type="match status" value="1"/>
</dbReference>
<accession>A0A2M6YRT5</accession>
<dbReference type="FunFam" id="3.30.1370.10:FF:000001">
    <property type="entry name" value="Polyribonucleotide nucleotidyltransferase"/>
    <property type="match status" value="1"/>
</dbReference>
<dbReference type="CDD" id="cd04472">
    <property type="entry name" value="S1_PNPase"/>
    <property type="match status" value="1"/>
</dbReference>
<dbReference type="EMBL" id="PEWZ01000051">
    <property type="protein sequence ID" value="PIU35826.1"/>
    <property type="molecule type" value="Genomic_DNA"/>
</dbReference>
<proteinExistence type="inferred from homology"/>
<dbReference type="HAMAP" id="MF_01595">
    <property type="entry name" value="PNPase"/>
    <property type="match status" value="1"/>
</dbReference>
<sequence length="730" mass="79671">MKIVSKETEIGGRKLKLEVGRFAPLSTASVLAQYGETMVLATVVRAKPKEDLGYFPLSVEYVERLYAGGRIKGSRWVKREGRPSDVAVLIDRLVDRSIRPLFPKNYFDEVQVTITVLSVDLENDPGVLSAVATSAALTVSDIPWNGPIGVVRVGLKEGVLFVNPTETEKGFSDLDLVVSSGPKKVIMIEGQSNEIPESQILEAISFAKKEAETVISLIEDLRHEVGSPKLTLVEKELKPEIKQSAQKFVEECLETIFTDKVGREISGSGSEEILPTFLEDFPAEQKKEAREAFEYYWKKLFKEKVLAGKRVDGRSLDAIRPIEIEVGVLPRTHGSAMFKRGLTQVLAVTTLGAPSLHQLIESAAGEESKRYMHHYSMPPYSMGEVGRFGNPSRREIGHGALAEKALEPVIPGEEVFPYTIRIVSEVLSSNGSTSMASTCGSTLSLMDAGVPILAPVAGLAMGLVTGKDEGENGDFVILTDIAGIEDFNGEMDFKIAGTEKGITAIQLDVKVSGLTDEIIEKTFSQAKEGRFFILGKMLAVLDKPRQKISQYAPKVAILHIDQDKIGEVIGPGGRVIRKLIEETGTSIEVEDDGSVNISGIDEASVAIAIAKINGLTQDAEVGKTYDGEVKRIQPFGAFVEILPGKEGLVHVSQMAEGFIDDPAKVVSLGQKVKVKVMEIDDRGRLNLTMLLEGQKKQETSSRPTGGFRPQKPGFNQGRFSPFSPRPRYKR</sequence>
<dbReference type="InterPro" id="IPR036456">
    <property type="entry name" value="PNPase_PH_RNA-bd_sf"/>
</dbReference>
<dbReference type="SUPFAM" id="SSF54791">
    <property type="entry name" value="Eukaryotic type KH-domain (KH-domain type I)"/>
    <property type="match status" value="1"/>
</dbReference>
<dbReference type="SMART" id="SM00316">
    <property type="entry name" value="S1"/>
    <property type="match status" value="1"/>
</dbReference>
<evidence type="ECO:0000259" key="7">
    <source>
        <dbReference type="PROSITE" id="PS50126"/>
    </source>
</evidence>
<comment type="subcellular location">
    <subcellularLocation>
        <location evidence="5">Cytoplasm</location>
    </subcellularLocation>
</comment>
<dbReference type="FunFam" id="3.30.230.70:FF:000001">
    <property type="entry name" value="Polyribonucleotide nucleotidyltransferase"/>
    <property type="match status" value="1"/>
</dbReference>
<dbReference type="InterPro" id="IPR012162">
    <property type="entry name" value="PNPase"/>
</dbReference>
<organism evidence="8 9">
    <name type="scientific">Candidatus Shapirobacteria bacterium CG07_land_8_20_14_0_80_39_18</name>
    <dbReference type="NCBI Taxonomy" id="1974882"/>
    <lineage>
        <taxon>Bacteria</taxon>
        <taxon>Candidatus Shapironibacteriota</taxon>
    </lineage>
</organism>
<dbReference type="Pfam" id="PF00575">
    <property type="entry name" value="S1"/>
    <property type="match status" value="1"/>
</dbReference>
<evidence type="ECO:0000313" key="8">
    <source>
        <dbReference type="EMBL" id="PIU35826.1"/>
    </source>
</evidence>